<dbReference type="InterPro" id="IPR011004">
    <property type="entry name" value="Trimer_LpxA-like_sf"/>
</dbReference>
<comment type="caution">
    <text evidence="5">The sequence shown here is derived from an EMBL/GenBank/DDBJ whole genome shotgun (WGS) entry which is preliminary data.</text>
</comment>
<dbReference type="InterPro" id="IPR045304">
    <property type="entry name" value="LbH_SAT"/>
</dbReference>
<keyword evidence="2" id="KW-0028">Amino-acid biosynthesis</keyword>
<dbReference type="SUPFAM" id="SSF51161">
    <property type="entry name" value="Trimeric LpxA-like enzymes"/>
    <property type="match status" value="1"/>
</dbReference>
<dbReference type="GO" id="GO:0016746">
    <property type="term" value="F:acyltransferase activity"/>
    <property type="evidence" value="ECO:0007669"/>
    <property type="project" value="UniProtKB-KW"/>
</dbReference>
<evidence type="ECO:0000313" key="6">
    <source>
        <dbReference type="Proteomes" id="UP000242699"/>
    </source>
</evidence>
<evidence type="ECO:0000256" key="2">
    <source>
        <dbReference type="ARBA" id="ARBA00022605"/>
    </source>
</evidence>
<dbReference type="GO" id="GO:0008652">
    <property type="term" value="P:amino acid biosynthetic process"/>
    <property type="evidence" value="ECO:0007669"/>
    <property type="project" value="UniProtKB-KW"/>
</dbReference>
<dbReference type="CDD" id="cd03354">
    <property type="entry name" value="LbH_SAT"/>
    <property type="match status" value="1"/>
</dbReference>
<sequence length="302" mass="33266">MSIPEFNIEKLSQIVRELSHFDVPASANLVQATPTTRRATEQLIRRLESLLFPFEHPWEEAVEAQGTAARIELLGRIVWDLAHQIHRGQPHDCAENPCQILCQAFTTALEFSRRLPALQSLLYKDVEATYQGDPAARNHSEVISTYPGFYAIMVYRLAHELFLLEVPLLPRLMTEIAHSQTGIDIHPGAHIGSSFFIDHGTGVVIGETARVGNQVTLYQGVTLGALNFPRDVQGQIIRGQKRHPTIGDRVVIYSGATILGGNTEIGAGSVIGGNVWLTESVPENSRVINQPQIDVKAVTGNK</sequence>
<dbReference type="PANTHER" id="PTHR42811">
    <property type="entry name" value="SERINE ACETYLTRANSFERASE"/>
    <property type="match status" value="1"/>
</dbReference>
<evidence type="ECO:0000256" key="4">
    <source>
        <dbReference type="ARBA" id="ARBA00023315"/>
    </source>
</evidence>
<comment type="pathway">
    <text evidence="1">Amino-acid biosynthesis; L-cysteine biosynthesis; L-cysteine from L-serine: step 1/2.</text>
</comment>
<name>A0A2T2X856_9FIRM</name>
<accession>A0A2T2X856</accession>
<dbReference type="Gene3D" id="1.10.3130.10">
    <property type="entry name" value="serine acetyltransferase, domain 1"/>
    <property type="match status" value="1"/>
</dbReference>
<evidence type="ECO:0000313" key="5">
    <source>
        <dbReference type="EMBL" id="PSR30693.1"/>
    </source>
</evidence>
<keyword evidence="3 5" id="KW-0808">Transferase</keyword>
<evidence type="ECO:0000256" key="3">
    <source>
        <dbReference type="ARBA" id="ARBA00022679"/>
    </source>
</evidence>
<dbReference type="AlphaFoldDB" id="A0A2T2X856"/>
<organism evidence="5 6">
    <name type="scientific">Sulfobacillus benefaciens</name>
    <dbReference type="NCBI Taxonomy" id="453960"/>
    <lineage>
        <taxon>Bacteria</taxon>
        <taxon>Bacillati</taxon>
        <taxon>Bacillota</taxon>
        <taxon>Clostridia</taxon>
        <taxon>Eubacteriales</taxon>
        <taxon>Clostridiales Family XVII. Incertae Sedis</taxon>
        <taxon>Sulfobacillus</taxon>
    </lineage>
</organism>
<protein>
    <submittedName>
        <fullName evidence="5">Serine acetyltransferase</fullName>
    </submittedName>
</protein>
<dbReference type="InterPro" id="IPR042122">
    <property type="entry name" value="Ser_AcTrfase_N_sf"/>
</dbReference>
<dbReference type="Proteomes" id="UP000242699">
    <property type="component" value="Unassembled WGS sequence"/>
</dbReference>
<evidence type="ECO:0000256" key="1">
    <source>
        <dbReference type="ARBA" id="ARBA00004876"/>
    </source>
</evidence>
<dbReference type="InterPro" id="IPR053376">
    <property type="entry name" value="Serine_acetyltransferase"/>
</dbReference>
<keyword evidence="4" id="KW-0012">Acyltransferase</keyword>
<gene>
    <name evidence="5" type="ORF">C7B43_05225</name>
</gene>
<proteinExistence type="predicted"/>
<dbReference type="NCBIfam" id="NF041874">
    <property type="entry name" value="EPS_EpsC"/>
    <property type="match status" value="1"/>
</dbReference>
<dbReference type="Gene3D" id="2.160.10.10">
    <property type="entry name" value="Hexapeptide repeat proteins"/>
    <property type="match status" value="1"/>
</dbReference>
<dbReference type="EMBL" id="PXYT01000008">
    <property type="protein sequence ID" value="PSR30693.1"/>
    <property type="molecule type" value="Genomic_DNA"/>
</dbReference>
<reference evidence="5 6" key="1">
    <citation type="journal article" date="2014" name="BMC Genomics">
        <title>Comparison of environmental and isolate Sulfobacillus genomes reveals diverse carbon, sulfur, nitrogen, and hydrogen metabolisms.</title>
        <authorList>
            <person name="Justice N.B."/>
            <person name="Norman A."/>
            <person name="Brown C.T."/>
            <person name="Singh A."/>
            <person name="Thomas B.C."/>
            <person name="Banfield J.F."/>
        </authorList>
    </citation>
    <scope>NUCLEOTIDE SEQUENCE [LARGE SCALE GENOMIC DNA]</scope>
    <source>
        <strain evidence="5">AMDSBA1</strain>
    </source>
</reference>